<reference evidence="15 16" key="1">
    <citation type="submission" date="2020-09" db="EMBL/GenBank/DDBJ databases">
        <authorList>
            <person name="Ashkenazy H."/>
        </authorList>
    </citation>
    <scope>NUCLEOTIDE SEQUENCE [LARGE SCALE GENOMIC DNA]</scope>
    <source>
        <strain evidence="16">cv. Cdm-0</strain>
    </source>
</reference>
<feature type="transmembrane region" description="Helical" evidence="11">
    <location>
        <begin position="186"/>
        <end position="203"/>
    </location>
</feature>
<dbReference type="PANTHER" id="PTHR32468:SF93">
    <property type="entry name" value="CATION_H(+) ANTIPORTER 5-RELATED"/>
    <property type="match status" value="1"/>
</dbReference>
<feature type="transmembrane region" description="Helical" evidence="11">
    <location>
        <begin position="504"/>
        <end position="526"/>
    </location>
</feature>
<feature type="transmembrane region" description="Helical" evidence="11">
    <location>
        <begin position="1223"/>
        <end position="1243"/>
    </location>
</feature>
<dbReference type="Gene3D" id="1.20.1530.20">
    <property type="match status" value="2"/>
</dbReference>
<feature type="transmembrane region" description="Helical" evidence="11">
    <location>
        <begin position="1255"/>
        <end position="1277"/>
    </location>
</feature>
<keyword evidence="3" id="KW-0050">Antiport</keyword>
<feature type="domain" description="Cation/H(+) antiporter central" evidence="13">
    <location>
        <begin position="1381"/>
        <end position="1456"/>
    </location>
</feature>
<gene>
    <name evidence="15" type="ORF">AT9943_LOCUS7898</name>
</gene>
<dbReference type="InterPro" id="IPR006153">
    <property type="entry name" value="Cation/H_exchanger_TM"/>
</dbReference>
<evidence type="ECO:0000256" key="9">
    <source>
        <dbReference type="ARBA" id="ARBA00023136"/>
    </source>
</evidence>
<keyword evidence="5 11" id="KW-0812">Transmembrane</keyword>
<dbReference type="InterPro" id="IPR050794">
    <property type="entry name" value="CPA2_transporter"/>
</dbReference>
<feature type="transmembrane region" description="Helical" evidence="11">
    <location>
        <begin position="1129"/>
        <end position="1149"/>
    </location>
</feature>
<evidence type="ECO:0000256" key="4">
    <source>
        <dbReference type="ARBA" id="ARBA00022538"/>
    </source>
</evidence>
<dbReference type="Pfam" id="PF23256">
    <property type="entry name" value="CHX17_2nd"/>
    <property type="match status" value="2"/>
</dbReference>
<feature type="domain" description="Cation/H(+) antiporter central" evidence="13">
    <location>
        <begin position="579"/>
        <end position="709"/>
    </location>
</feature>
<accession>A0A7G2EBP6</accession>
<dbReference type="EMBL" id="LR881467">
    <property type="protein sequence ID" value="CAD5319728.1"/>
    <property type="molecule type" value="Genomic_DNA"/>
</dbReference>
<dbReference type="GO" id="GO:1902600">
    <property type="term" value="P:proton transmembrane transport"/>
    <property type="evidence" value="ECO:0007669"/>
    <property type="project" value="InterPro"/>
</dbReference>
<dbReference type="PANTHER" id="PTHR32468">
    <property type="entry name" value="CATION/H + ANTIPORTER"/>
    <property type="match status" value="1"/>
</dbReference>
<evidence type="ECO:0000256" key="5">
    <source>
        <dbReference type="ARBA" id="ARBA00022692"/>
    </source>
</evidence>
<feature type="transmembrane region" description="Helical" evidence="11">
    <location>
        <begin position="1156"/>
        <end position="1178"/>
    </location>
</feature>
<dbReference type="Pfam" id="PF00999">
    <property type="entry name" value="Na_H_Exchanger"/>
    <property type="match status" value="2"/>
</dbReference>
<feature type="transmembrane region" description="Helical" evidence="11">
    <location>
        <begin position="316"/>
        <end position="334"/>
    </location>
</feature>
<dbReference type="GO" id="GO:0016020">
    <property type="term" value="C:membrane"/>
    <property type="evidence" value="ECO:0007669"/>
    <property type="project" value="UniProtKB-SubCell"/>
</dbReference>
<feature type="transmembrane region" description="Helical" evidence="11">
    <location>
        <begin position="404"/>
        <end position="420"/>
    </location>
</feature>
<dbReference type="GO" id="GO:0006885">
    <property type="term" value="P:regulation of pH"/>
    <property type="evidence" value="ECO:0007669"/>
    <property type="project" value="UniProtKB-ARBA"/>
</dbReference>
<feature type="domain" description="Cation/H(+) antiporter C-terminal" evidence="14">
    <location>
        <begin position="1471"/>
        <end position="1616"/>
    </location>
</feature>
<dbReference type="GO" id="GO:0015297">
    <property type="term" value="F:antiporter activity"/>
    <property type="evidence" value="ECO:0007669"/>
    <property type="project" value="UniProtKB-KW"/>
</dbReference>
<feature type="transmembrane region" description="Helical" evidence="11">
    <location>
        <begin position="473"/>
        <end position="492"/>
    </location>
</feature>
<evidence type="ECO:0000259" key="12">
    <source>
        <dbReference type="Pfam" id="PF00999"/>
    </source>
</evidence>
<proteinExistence type="inferred from homology"/>
<evidence type="ECO:0000313" key="15">
    <source>
        <dbReference type="EMBL" id="CAD5319728.1"/>
    </source>
</evidence>
<comment type="subcellular location">
    <subcellularLocation>
        <location evidence="1">Membrane</location>
        <topology evidence="1">Multi-pass membrane protein</topology>
    </subcellularLocation>
</comment>
<evidence type="ECO:0000256" key="7">
    <source>
        <dbReference type="ARBA" id="ARBA00022989"/>
    </source>
</evidence>
<feature type="transmembrane region" description="Helical" evidence="11">
    <location>
        <begin position="127"/>
        <end position="149"/>
    </location>
</feature>
<evidence type="ECO:0000256" key="11">
    <source>
        <dbReference type="SAM" id="Phobius"/>
    </source>
</evidence>
<feature type="transmembrane region" description="Helical" evidence="11">
    <location>
        <begin position="161"/>
        <end position="180"/>
    </location>
</feature>
<evidence type="ECO:0000256" key="2">
    <source>
        <dbReference type="ARBA" id="ARBA00022448"/>
    </source>
</evidence>
<feature type="transmembrane region" description="Helical" evidence="11">
    <location>
        <begin position="921"/>
        <end position="939"/>
    </location>
</feature>
<comment type="similarity">
    <text evidence="10">Belongs to the monovalent cation:proton antiporter 2 (CPA2) transporter (TC 2.A.37) family. CHX (TC 2.A.37.4) subfamily.</text>
</comment>
<feature type="transmembrane region" description="Helical" evidence="11">
    <location>
        <begin position="441"/>
        <end position="461"/>
    </location>
</feature>
<evidence type="ECO:0000259" key="14">
    <source>
        <dbReference type="Pfam" id="PF23259"/>
    </source>
</evidence>
<feature type="transmembrane region" description="Helical" evidence="11">
    <location>
        <begin position="1190"/>
        <end position="1216"/>
    </location>
</feature>
<feature type="transmembrane region" description="Helical" evidence="11">
    <location>
        <begin position="1067"/>
        <end position="1092"/>
    </location>
</feature>
<feature type="transmembrane region" description="Helical" evidence="11">
    <location>
        <begin position="224"/>
        <end position="244"/>
    </location>
</feature>
<dbReference type="Gene3D" id="3.40.50.12370">
    <property type="match status" value="1"/>
</dbReference>
<dbReference type="GO" id="GO:0006813">
    <property type="term" value="P:potassium ion transport"/>
    <property type="evidence" value="ECO:0007669"/>
    <property type="project" value="UniProtKB-KW"/>
</dbReference>
<feature type="transmembrane region" description="Helical" evidence="11">
    <location>
        <begin position="1039"/>
        <end position="1061"/>
    </location>
</feature>
<keyword evidence="9 11" id="KW-0472">Membrane</keyword>
<keyword evidence="4" id="KW-0633">Potassium transport</keyword>
<feature type="transmembrane region" description="Helical" evidence="11">
    <location>
        <begin position="256"/>
        <end position="274"/>
    </location>
</feature>
<evidence type="ECO:0000256" key="8">
    <source>
        <dbReference type="ARBA" id="ARBA00023065"/>
    </source>
</evidence>
<keyword evidence="6" id="KW-0630">Potassium</keyword>
<feature type="domain" description="Cation/H+ exchanger transmembrane" evidence="12">
    <location>
        <begin position="179"/>
        <end position="525"/>
    </location>
</feature>
<sequence length="1618" mass="181319">MEMGNGTGPGMSGAFSGGGNEILGMGGGGGIMGGGDISHMSPEVKWIFEMAWYGETVRYDGLICEEHPPKLSSDGIWEKLIIKSAGLYFWQYRLPKLEIVILLVFFLWQGFNILFKKLGLSIPKLSSMMLVSSSSSCLSFFFFKTCVFAAEKIDVALQAGLLLNVLVTLSGENSIIADILVTKNRIDVAGCLGSFGFLIFWFLKGVRMDVKRIFKAEAKARVTGVAAVTFPIVVGFLLFNLKSAKNRPLTFQEYDVMLLMESITSFSGIARLLRDLGMNHSSIGRVALSSALVSDIVGLLLLIANVSRSSATLADGLAILTEITLFLVIAFAVVRPIMFKIIKRKGEGRPIEDKYIHGVLVLVCLSCMYWEDLSQFPPLGAFFLGLAIPNGPPIGSALVERLESFNFGIILPLFLTAVMLRTDTTAWKGALTFFSGDDKKFAVASLVLLIFLLKLSVSVIVPYLYKMPLRDSIILALIMSHKGIIELSFYLFSLSLKLVTKDTFSILVLSIVLNSLLIPMAIGFLYDPSKQFMCYQKRNLASMKNMGELKTLVCIHRPDHISSMINLLEASYQSEESPLTCYVLHLVELRGQDVPTLISHKVQKLGVGAGNKYSENVILSFEHFHRSVCSSISIDTFTCIANANHMQDDICWLALDKAVTLIILPFHRTWSLDRTSIVSDVEAIRFLNVNVLKQAPCSVGILIERHLVNKKQEPHESLKVCVIFVGGKDDREALAFAKRMARQENVTLTVLRLLASGKSKDATGWDQMLDMVELRELIKSNNAGMVKEETSTIYLEQEILDGADTSMLLRSMAFDYDLFVVGRTCGENHEATKGIENWCEFEELGVIGDFLASPDFPSKTSVDPFNASWWTNMAWHGYSLSEDGTKFCEMLPTKINSFGLSEKILHKSVGLYFWEYPLPNLELIILSVFFFWQFFEILFKMSNIPIPKMPSMMLGCVVINLFSYTRPGSLLHRMFFPDDGRPKVAETGGAFGFVMYWFLKGVSIDVGMLRKTEPRAALIGFNTLVIPYLKINHSEFGRMVQSCAAVTDLVIFIMVSGTVLLKGQKGLPHVIVIVLVIGFLVYIVWPVMLWIIKQTPEGRLVKDVYIYLVMATAYFVYMFWLNFFQFSTYGWFIIGLATPAGPPLGSALIQRFECFNVGVLLSLFGSLSMEQLDISWLMREILNLKRMEGFAYEAISVILIVTVVKFVVTAITAFAVRIPYRDSIVLAMVLSNRSIFELGYLGYIVELKMFDNKSFTIAALSVLVSSLLTPIAIEFMYEPQHIFSSYRDRNMLTLKHDSKLKTLVCIHKPDHITSMVNFVELFNPTQESKLECNVLHLVELIGQAIPTFISHKMQKPKVGTRSCSRNVITAFLSLRRHLTKEAISIDIFTSASLVEHMHEDLCWLALDKNVALVVLPFHRSWSVDRSTIVSDDKAMQNLNHKVLKRASCSVGIFVYRKPLWESQMHGSCYKVCAIVVGGKDDKEALAFTNRMRRNKQTSVTILHLIPQLTTEESEDSVQKLDYDDIKEIMKTEDSNENDSWICIEKSVKEGAETSVILRSIAYDYDLFIVGRSSGMNSTVTKGLNEWTEFEELGALGDVIASKEFPSRASVLVLQQQQY</sequence>
<keyword evidence="2" id="KW-0813">Transport</keyword>
<name>A0A7G2EBP6_ARATH</name>
<feature type="transmembrane region" description="Helical" evidence="11">
    <location>
        <begin position="286"/>
        <end position="304"/>
    </location>
</feature>
<evidence type="ECO:0000313" key="16">
    <source>
        <dbReference type="Proteomes" id="UP000516314"/>
    </source>
</evidence>
<feature type="transmembrane region" description="Helical" evidence="11">
    <location>
        <begin position="97"/>
        <end position="115"/>
    </location>
</feature>
<keyword evidence="8" id="KW-0406">Ion transport</keyword>
<dbReference type="Proteomes" id="UP000516314">
    <property type="component" value="Chromosome 2"/>
</dbReference>
<dbReference type="InterPro" id="IPR057291">
    <property type="entry name" value="CHX17_2nd"/>
</dbReference>
<dbReference type="Pfam" id="PF23259">
    <property type="entry name" value="CHX17_C"/>
    <property type="match status" value="1"/>
</dbReference>
<feature type="transmembrane region" description="Helical" evidence="11">
    <location>
        <begin position="1104"/>
        <end position="1123"/>
    </location>
</feature>
<evidence type="ECO:0000256" key="1">
    <source>
        <dbReference type="ARBA" id="ARBA00004141"/>
    </source>
</evidence>
<keyword evidence="7 11" id="KW-1133">Transmembrane helix</keyword>
<evidence type="ECO:0000256" key="6">
    <source>
        <dbReference type="ARBA" id="ARBA00022958"/>
    </source>
</evidence>
<feature type="domain" description="Cation/H+ exchanger transmembrane" evidence="12">
    <location>
        <begin position="1029"/>
        <end position="1275"/>
    </location>
</feature>
<dbReference type="InterPro" id="IPR057290">
    <property type="entry name" value="CHX17_C"/>
</dbReference>
<evidence type="ECO:0000256" key="10">
    <source>
        <dbReference type="ARBA" id="ARBA00038341"/>
    </source>
</evidence>
<evidence type="ECO:0000259" key="13">
    <source>
        <dbReference type="Pfam" id="PF23256"/>
    </source>
</evidence>
<organism evidence="15 16">
    <name type="scientific">Arabidopsis thaliana</name>
    <name type="common">Mouse-ear cress</name>
    <dbReference type="NCBI Taxonomy" id="3702"/>
    <lineage>
        <taxon>Eukaryota</taxon>
        <taxon>Viridiplantae</taxon>
        <taxon>Streptophyta</taxon>
        <taxon>Embryophyta</taxon>
        <taxon>Tracheophyta</taxon>
        <taxon>Spermatophyta</taxon>
        <taxon>Magnoliopsida</taxon>
        <taxon>eudicotyledons</taxon>
        <taxon>Gunneridae</taxon>
        <taxon>Pentapetalae</taxon>
        <taxon>rosids</taxon>
        <taxon>malvids</taxon>
        <taxon>Brassicales</taxon>
        <taxon>Brassicaceae</taxon>
        <taxon>Camelineae</taxon>
        <taxon>Arabidopsis</taxon>
    </lineage>
</organism>
<feature type="transmembrane region" description="Helical" evidence="11">
    <location>
        <begin position="951"/>
        <end position="969"/>
    </location>
</feature>
<dbReference type="InterPro" id="IPR038770">
    <property type="entry name" value="Na+/solute_symporter_sf"/>
</dbReference>
<dbReference type="FunFam" id="1.20.1530.20:FF:000003">
    <property type="entry name" value="Cation/H(+) antiporter 15"/>
    <property type="match status" value="1"/>
</dbReference>
<evidence type="ECO:0000256" key="3">
    <source>
        <dbReference type="ARBA" id="ARBA00022449"/>
    </source>
</evidence>
<protein>
    <submittedName>
        <fullName evidence="15">(thale cress) hypothetical protein</fullName>
    </submittedName>
</protein>